<evidence type="ECO:0000313" key="7">
    <source>
        <dbReference type="EMBL" id="WUS56351.1"/>
    </source>
</evidence>
<evidence type="ECO:0000256" key="1">
    <source>
        <dbReference type="ARBA" id="ARBA00001946"/>
    </source>
</evidence>
<dbReference type="Gene3D" id="3.90.79.10">
    <property type="entry name" value="Nucleoside Triphosphate Pyrophosphohydrolase"/>
    <property type="match status" value="1"/>
</dbReference>
<evidence type="ECO:0000256" key="3">
    <source>
        <dbReference type="ARBA" id="ARBA00022801"/>
    </source>
</evidence>
<protein>
    <submittedName>
        <fullName evidence="7">NUDIX hydrolase</fullName>
    </submittedName>
</protein>
<dbReference type="RefSeq" id="WP_329498941.1">
    <property type="nucleotide sequence ID" value="NZ_CP108460.1"/>
</dbReference>
<dbReference type="PANTHER" id="PTHR43046">
    <property type="entry name" value="GDP-MANNOSE MANNOSYL HYDROLASE"/>
    <property type="match status" value="1"/>
</dbReference>
<organism evidence="7 8">
    <name type="scientific">Kitasatospora herbaricolor</name>
    <dbReference type="NCBI Taxonomy" id="68217"/>
    <lineage>
        <taxon>Bacteria</taxon>
        <taxon>Bacillati</taxon>
        <taxon>Actinomycetota</taxon>
        <taxon>Actinomycetes</taxon>
        <taxon>Kitasatosporales</taxon>
        <taxon>Streptomycetaceae</taxon>
        <taxon>Kitasatospora</taxon>
    </lineage>
</organism>
<keyword evidence="8" id="KW-1185">Reference proteome</keyword>
<dbReference type="PROSITE" id="PS51462">
    <property type="entry name" value="NUDIX"/>
    <property type="match status" value="1"/>
</dbReference>
<evidence type="ECO:0000256" key="2">
    <source>
        <dbReference type="ARBA" id="ARBA00005582"/>
    </source>
</evidence>
<dbReference type="InterPro" id="IPR015797">
    <property type="entry name" value="NUDIX_hydrolase-like_dom_sf"/>
</dbReference>
<reference evidence="7 8" key="1">
    <citation type="submission" date="2022-10" db="EMBL/GenBank/DDBJ databases">
        <title>The complete genomes of actinobacterial strains from the NBC collection.</title>
        <authorList>
            <person name="Joergensen T.S."/>
            <person name="Alvarez Arevalo M."/>
            <person name="Sterndorff E.B."/>
            <person name="Faurdal D."/>
            <person name="Vuksanovic O."/>
            <person name="Mourched A.-S."/>
            <person name="Charusanti P."/>
            <person name="Shaw S."/>
            <person name="Blin K."/>
            <person name="Weber T."/>
        </authorList>
    </citation>
    <scope>NUCLEOTIDE SEQUENCE [LARGE SCALE GENOMIC DNA]</scope>
    <source>
        <strain evidence="7 8">NBC_01247</strain>
    </source>
</reference>
<evidence type="ECO:0000313" key="8">
    <source>
        <dbReference type="Proteomes" id="UP001432014"/>
    </source>
</evidence>
<dbReference type="EMBL" id="CP108482">
    <property type="protein sequence ID" value="WUS56351.1"/>
    <property type="molecule type" value="Genomic_DNA"/>
</dbReference>
<dbReference type="InterPro" id="IPR020084">
    <property type="entry name" value="NUDIX_hydrolase_CS"/>
</dbReference>
<dbReference type="GO" id="GO:0016787">
    <property type="term" value="F:hydrolase activity"/>
    <property type="evidence" value="ECO:0007669"/>
    <property type="project" value="UniProtKB-KW"/>
</dbReference>
<keyword evidence="4" id="KW-0460">Magnesium</keyword>
<evidence type="ECO:0000259" key="6">
    <source>
        <dbReference type="PROSITE" id="PS51462"/>
    </source>
</evidence>
<feature type="domain" description="Nudix hydrolase" evidence="6">
    <location>
        <begin position="10"/>
        <end position="137"/>
    </location>
</feature>
<dbReference type="PROSITE" id="PS00893">
    <property type="entry name" value="NUDIX_BOX"/>
    <property type="match status" value="1"/>
</dbReference>
<dbReference type="PANTHER" id="PTHR43046:SF12">
    <property type="entry name" value="GDP-MANNOSE MANNOSYL HYDROLASE"/>
    <property type="match status" value="1"/>
</dbReference>
<dbReference type="Pfam" id="PF00293">
    <property type="entry name" value="NUDIX"/>
    <property type="match status" value="1"/>
</dbReference>
<evidence type="ECO:0000256" key="4">
    <source>
        <dbReference type="ARBA" id="ARBA00022842"/>
    </source>
</evidence>
<comment type="similarity">
    <text evidence="2 5">Belongs to the Nudix hydrolase family.</text>
</comment>
<accession>A0ABZ1W694</accession>
<dbReference type="Proteomes" id="UP001432014">
    <property type="component" value="Chromosome"/>
</dbReference>
<keyword evidence="3 5" id="KW-0378">Hydrolase</keyword>
<dbReference type="PRINTS" id="PR00502">
    <property type="entry name" value="NUDIXFAMILY"/>
</dbReference>
<name>A0ABZ1W694_9ACTN</name>
<gene>
    <name evidence="7" type="ORF">OG469_12945</name>
</gene>
<sequence length="153" mass="16018">MTGEPEPIARALLAAGVLFFDPDGRVLLVKPTYKDGWEVPGGHVLPGESPSAAAVREVAEELGVTAPLGPLLVVDWAPMGPEDRVLLLFDGGVLDDAQQARLSPDGVEIGEVAFRPAGQLGELLPARLARRVLAGIAARAAGRTDYLEHGVRG</sequence>
<dbReference type="CDD" id="cd18876">
    <property type="entry name" value="NUDIX_Hydrolase"/>
    <property type="match status" value="1"/>
</dbReference>
<dbReference type="InterPro" id="IPR020476">
    <property type="entry name" value="Nudix_hydrolase"/>
</dbReference>
<evidence type="ECO:0000256" key="5">
    <source>
        <dbReference type="RuleBase" id="RU003476"/>
    </source>
</evidence>
<proteinExistence type="inferred from homology"/>
<comment type="cofactor">
    <cofactor evidence="1">
        <name>Mg(2+)</name>
        <dbReference type="ChEBI" id="CHEBI:18420"/>
    </cofactor>
</comment>
<dbReference type="InterPro" id="IPR000086">
    <property type="entry name" value="NUDIX_hydrolase_dom"/>
</dbReference>
<dbReference type="SUPFAM" id="SSF55811">
    <property type="entry name" value="Nudix"/>
    <property type="match status" value="1"/>
</dbReference>